<evidence type="ECO:0000313" key="3">
    <source>
        <dbReference type="RefSeq" id="WP_156924333.1"/>
    </source>
</evidence>
<reference evidence="3" key="1">
    <citation type="submission" date="2025-08" db="UniProtKB">
        <authorList>
            <consortium name="RefSeq"/>
        </authorList>
    </citation>
    <scope>IDENTIFICATION</scope>
</reference>
<sequence>MDASTQPPSRKKMDIARLHAVIEDMDAMAQDGFSRISSLVEVLLCAMESTTRYPSNSSIAHTLLTIQSIADDNENGVNSLAEDMGCNFIDDRQRARWNAEEKAEERRPRMATTAQAGVAHA</sequence>
<name>A0A8B6XC04_9BURK</name>
<evidence type="ECO:0000313" key="2">
    <source>
        <dbReference type="Proteomes" id="UP000675920"/>
    </source>
</evidence>
<accession>A0A8B6XC04</accession>
<feature type="compositionally biased region" description="Basic and acidic residues" evidence="1">
    <location>
        <begin position="97"/>
        <end position="108"/>
    </location>
</feature>
<dbReference type="RefSeq" id="WP_156924333.1">
    <property type="nucleotide sequence ID" value="NZ_AXWS01000008.1"/>
</dbReference>
<protein>
    <submittedName>
        <fullName evidence="3">Uncharacterized protein</fullName>
    </submittedName>
</protein>
<proteinExistence type="predicted"/>
<keyword evidence="2" id="KW-1185">Reference proteome</keyword>
<dbReference type="AlphaFoldDB" id="A0A8B6XC04"/>
<organism evidence="2 3">
    <name type="scientific">Derxia gummosa DSM 723</name>
    <dbReference type="NCBI Taxonomy" id="1121388"/>
    <lineage>
        <taxon>Bacteria</taxon>
        <taxon>Pseudomonadati</taxon>
        <taxon>Pseudomonadota</taxon>
        <taxon>Betaproteobacteria</taxon>
        <taxon>Burkholderiales</taxon>
        <taxon>Alcaligenaceae</taxon>
        <taxon>Derxia</taxon>
    </lineage>
</organism>
<dbReference type="Proteomes" id="UP000675920">
    <property type="component" value="Unplaced"/>
</dbReference>
<evidence type="ECO:0000256" key="1">
    <source>
        <dbReference type="SAM" id="MobiDB-lite"/>
    </source>
</evidence>
<feature type="region of interest" description="Disordered" evidence="1">
    <location>
        <begin position="97"/>
        <end position="121"/>
    </location>
</feature>